<gene>
    <name evidence="1" type="ORF">SDC9_208586</name>
</gene>
<protein>
    <submittedName>
        <fullName evidence="1">Uncharacterized protein</fullName>
    </submittedName>
</protein>
<accession>A0A645JMK8</accession>
<sequence>MPCQDVAVYCVSCIKSMHIGGKTPHHMLDLVMGEETQVQETRLDAYHDELDRYIEEH</sequence>
<comment type="caution">
    <text evidence="1">The sequence shown here is derived from an EMBL/GenBank/DDBJ whole genome shotgun (WGS) entry which is preliminary data.</text>
</comment>
<dbReference type="AlphaFoldDB" id="A0A645JMK8"/>
<evidence type="ECO:0000313" key="1">
    <source>
        <dbReference type="EMBL" id="MPN60853.1"/>
    </source>
</evidence>
<organism evidence="1">
    <name type="scientific">bioreactor metagenome</name>
    <dbReference type="NCBI Taxonomy" id="1076179"/>
    <lineage>
        <taxon>unclassified sequences</taxon>
        <taxon>metagenomes</taxon>
        <taxon>ecological metagenomes</taxon>
    </lineage>
</organism>
<reference evidence="1" key="1">
    <citation type="submission" date="2019-08" db="EMBL/GenBank/DDBJ databases">
        <authorList>
            <person name="Kucharzyk K."/>
            <person name="Murdoch R.W."/>
            <person name="Higgins S."/>
            <person name="Loffler F."/>
        </authorList>
    </citation>
    <scope>NUCLEOTIDE SEQUENCE</scope>
</reference>
<proteinExistence type="predicted"/>
<name>A0A645JMK8_9ZZZZ</name>
<dbReference type="EMBL" id="VSSQ01136635">
    <property type="protein sequence ID" value="MPN60853.1"/>
    <property type="molecule type" value="Genomic_DNA"/>
</dbReference>